<name>A0A8F8AM14_9LAMI</name>
<keyword evidence="7" id="KW-0460">Magnesium</keyword>
<dbReference type="GO" id="GO:0051762">
    <property type="term" value="P:sesquiterpene biosynthetic process"/>
    <property type="evidence" value="ECO:0007669"/>
    <property type="project" value="UniProtKB-ARBA"/>
</dbReference>
<dbReference type="Pfam" id="PF01397">
    <property type="entry name" value="Terpene_synth"/>
    <property type="match status" value="1"/>
</dbReference>
<proteinExistence type="evidence at transcript level"/>
<evidence type="ECO:0000256" key="2">
    <source>
        <dbReference type="ARBA" id="ARBA00004496"/>
    </source>
</evidence>
<dbReference type="Gene3D" id="1.50.10.130">
    <property type="entry name" value="Terpene synthase, N-terminal domain"/>
    <property type="match status" value="1"/>
</dbReference>
<dbReference type="InterPro" id="IPR008930">
    <property type="entry name" value="Terpenoid_cyclase/PrenylTrfase"/>
</dbReference>
<comment type="cofactor">
    <cofactor evidence="1">
        <name>Mg(2+)</name>
        <dbReference type="ChEBI" id="CHEBI:18420"/>
    </cofactor>
</comment>
<dbReference type="SFLD" id="SFLDS00005">
    <property type="entry name" value="Isoprenoid_Synthase_Type_I"/>
    <property type="match status" value="1"/>
</dbReference>
<dbReference type="EC" id="4.2.3.21" evidence="11"/>
<dbReference type="GO" id="GO:0034003">
    <property type="term" value="F:vetispiradiene synthase activity"/>
    <property type="evidence" value="ECO:0007669"/>
    <property type="project" value="UniProtKB-EC"/>
</dbReference>
<evidence type="ECO:0000256" key="4">
    <source>
        <dbReference type="ARBA" id="ARBA00006333"/>
    </source>
</evidence>
<dbReference type="InterPro" id="IPR034741">
    <property type="entry name" value="Terpene_cyclase-like_1_C"/>
</dbReference>
<dbReference type="CDD" id="cd00684">
    <property type="entry name" value="Terpene_cyclase_plant_C1"/>
    <property type="match status" value="1"/>
</dbReference>
<dbReference type="PANTHER" id="PTHR31225">
    <property type="entry name" value="OS04G0344100 PROTEIN-RELATED"/>
    <property type="match status" value="1"/>
</dbReference>
<evidence type="ECO:0000256" key="3">
    <source>
        <dbReference type="ARBA" id="ARBA00004721"/>
    </source>
</evidence>
<comment type="pathway">
    <text evidence="3">Secondary metabolite biosynthesis; terpenoid biosynthesis.</text>
</comment>
<dbReference type="InterPro" id="IPR005630">
    <property type="entry name" value="Terpene_synthase_metal-bd"/>
</dbReference>
<dbReference type="InterPro" id="IPR044814">
    <property type="entry name" value="Terpene_cyclase_plant_C1"/>
</dbReference>
<dbReference type="SUPFAM" id="SSF48239">
    <property type="entry name" value="Terpenoid cyclases/Protein prenyltransferases"/>
    <property type="match status" value="1"/>
</dbReference>
<organism evidence="11">
    <name type="scientific">Leonurus sibiricus</name>
    <name type="common">Siberian motherwort</name>
    <dbReference type="NCBI Taxonomy" id="405945"/>
    <lineage>
        <taxon>Eukaryota</taxon>
        <taxon>Viridiplantae</taxon>
        <taxon>Streptophyta</taxon>
        <taxon>Embryophyta</taxon>
        <taxon>Tracheophyta</taxon>
        <taxon>Spermatophyta</taxon>
        <taxon>Magnoliopsida</taxon>
        <taxon>eudicotyledons</taxon>
        <taxon>Gunneridae</taxon>
        <taxon>Pentapetalae</taxon>
        <taxon>asterids</taxon>
        <taxon>lamiids</taxon>
        <taxon>Lamiales</taxon>
        <taxon>Lamiaceae</taxon>
        <taxon>Lamioideae</taxon>
        <taxon>Leonureae</taxon>
        <taxon>Leonurus</taxon>
    </lineage>
</organism>
<dbReference type="GO" id="GO:0005737">
    <property type="term" value="C:cytoplasm"/>
    <property type="evidence" value="ECO:0007669"/>
    <property type="project" value="UniProtKB-SubCell"/>
</dbReference>
<comment type="similarity">
    <text evidence="4">Belongs to the terpene synthase family.</text>
</comment>
<feature type="domain" description="Terpene synthase N-terminal" evidence="9">
    <location>
        <begin position="23"/>
        <end position="192"/>
    </location>
</feature>
<keyword evidence="5" id="KW-0963">Cytoplasm</keyword>
<evidence type="ECO:0000313" key="11">
    <source>
        <dbReference type="EMBL" id="QXY08398.1"/>
    </source>
</evidence>
<evidence type="ECO:0000256" key="7">
    <source>
        <dbReference type="ARBA" id="ARBA00022842"/>
    </source>
</evidence>
<dbReference type="SFLD" id="SFLDG01019">
    <property type="entry name" value="Terpene_Cyclase_Like_1_C_Termi"/>
    <property type="match status" value="1"/>
</dbReference>
<keyword evidence="8 11" id="KW-0456">Lyase</keyword>
<evidence type="ECO:0000256" key="5">
    <source>
        <dbReference type="ARBA" id="ARBA00022490"/>
    </source>
</evidence>
<protein>
    <submittedName>
        <fullName evidence="11">Putative viridiflorene synthase</fullName>
        <ecNumber evidence="11">4.2.3.21</ecNumber>
    </submittedName>
</protein>
<dbReference type="SUPFAM" id="SSF48576">
    <property type="entry name" value="Terpenoid synthases"/>
    <property type="match status" value="1"/>
</dbReference>
<dbReference type="GO" id="GO:0000287">
    <property type="term" value="F:magnesium ion binding"/>
    <property type="evidence" value="ECO:0007669"/>
    <property type="project" value="InterPro"/>
</dbReference>
<dbReference type="InterPro" id="IPR050148">
    <property type="entry name" value="Terpene_synthase-like"/>
</dbReference>
<reference evidence="11" key="1">
    <citation type="journal article" date="2021" name="Planta">
        <title>Comparative transcriptome analysis of sesquiterpene biosynthesis and functional characterization of sesquiterpene synthases in Leonurus sibiricus L.</title>
        <authorList>
            <person name="Yan X."/>
            <person name="Li W."/>
            <person name="Liang D."/>
            <person name="Zhao G."/>
            <person name="Caiyin Q."/>
            <person name="Qiao J."/>
        </authorList>
    </citation>
    <scope>NUCLEOTIDE SEQUENCE</scope>
</reference>
<dbReference type="InterPro" id="IPR001906">
    <property type="entry name" value="Terpene_synth_N"/>
</dbReference>
<evidence type="ECO:0000259" key="9">
    <source>
        <dbReference type="Pfam" id="PF01397"/>
    </source>
</evidence>
<dbReference type="PANTHER" id="PTHR31225:SF253">
    <property type="entry name" value="SESQUITERPENE SYNTHASE 31"/>
    <property type="match status" value="1"/>
</dbReference>
<evidence type="ECO:0000256" key="6">
    <source>
        <dbReference type="ARBA" id="ARBA00022723"/>
    </source>
</evidence>
<sequence>MEEFGSNSVRDIRPPMNKYAPSMWGDIFSTFSFDDQMQETYEKSIEAGKKEIRSMLRDASSGNLIILLDTIERLGLSYHFETEMKLKLDQIYNFHQDFDLFTTAHRFRLLRQNQYQVSCDVFAKFIGKDNKFEDIHSSDVDGLLSLYEASHVRVDGESVLEEAVAFTTDHLTRLAQVLPEASLSKDKVKQALQHPLHKGVPICNIRRYISIYERDESRIQLLLEIAKINFNFLQNIYKDELCQLSRWWKKFDLKSKLVYARDRIVECYLWGVAANFEPQYSYVRIAYAKSMKLCSVLDDTYDNYATLAEAELFTQHIERWNMDNIDQLPDYMQIVYRFAMSIYEDYQRDATTQDKAFAAPYFQETVKQLCRAYNTEQKWIMERQMPPFEVYINNSVFTSCIYFIFTALIPGIESATKEDIDWLLSEPKIVISIAKMARHLQDLASHERENRKGELLTVVDCYMQDRNVSKQEALAEFAEFVEVEWMNTNTEWAMHESSSAPKEIVKLLLNYARVADVTYKKSMDYYTSPENSLAPQIVALFVDPIP</sequence>
<dbReference type="InterPro" id="IPR008949">
    <property type="entry name" value="Isoprenoid_synthase_dom_sf"/>
</dbReference>
<dbReference type="AlphaFoldDB" id="A0A8F8AM14"/>
<dbReference type="EMBL" id="MT925723">
    <property type="protein sequence ID" value="QXY08398.1"/>
    <property type="molecule type" value="mRNA"/>
</dbReference>
<dbReference type="InterPro" id="IPR036965">
    <property type="entry name" value="Terpene_synth_N_sf"/>
</dbReference>
<feature type="domain" description="Terpene synthase metal-binding" evidence="10">
    <location>
        <begin position="249"/>
        <end position="486"/>
    </location>
</feature>
<accession>A0A8F8AM14</accession>
<comment type="subcellular location">
    <subcellularLocation>
        <location evidence="2">Cytoplasm</location>
    </subcellularLocation>
</comment>
<dbReference type="GO" id="GO:0016102">
    <property type="term" value="P:diterpenoid biosynthetic process"/>
    <property type="evidence" value="ECO:0007669"/>
    <property type="project" value="InterPro"/>
</dbReference>
<evidence type="ECO:0000256" key="1">
    <source>
        <dbReference type="ARBA" id="ARBA00001946"/>
    </source>
</evidence>
<keyword evidence="6" id="KW-0479">Metal-binding</keyword>
<evidence type="ECO:0000259" key="10">
    <source>
        <dbReference type="Pfam" id="PF03936"/>
    </source>
</evidence>
<dbReference type="Pfam" id="PF03936">
    <property type="entry name" value="Terpene_synth_C"/>
    <property type="match status" value="1"/>
</dbReference>
<evidence type="ECO:0000256" key="8">
    <source>
        <dbReference type="ARBA" id="ARBA00023239"/>
    </source>
</evidence>
<dbReference type="Gene3D" id="1.10.600.10">
    <property type="entry name" value="Farnesyl Diphosphate Synthase"/>
    <property type="match status" value="1"/>
</dbReference>
<dbReference type="FunFam" id="1.10.600.10:FF:000007">
    <property type="entry name" value="Isoprene synthase, chloroplastic"/>
    <property type="match status" value="1"/>
</dbReference>